<dbReference type="FunFam" id="3.90.45.10:FF:000005">
    <property type="entry name" value="Peptide deformylase"/>
    <property type="match status" value="1"/>
</dbReference>
<dbReference type="InterPro" id="IPR036821">
    <property type="entry name" value="Peptide_deformylase_sf"/>
</dbReference>
<dbReference type="AlphaFoldDB" id="A0A6G7PWA2"/>
<keyword evidence="5 6" id="KW-0408">Iron</keyword>
<feature type="binding site" evidence="6">
    <location>
        <position position="140"/>
    </location>
    <ligand>
        <name>Fe cation</name>
        <dbReference type="ChEBI" id="CHEBI:24875"/>
    </ligand>
</feature>
<dbReference type="Pfam" id="PF01327">
    <property type="entry name" value="Pep_deformylase"/>
    <property type="match status" value="1"/>
</dbReference>
<dbReference type="EMBL" id="CP048877">
    <property type="protein sequence ID" value="QIJ71693.1"/>
    <property type="molecule type" value="Genomic_DNA"/>
</dbReference>
<evidence type="ECO:0000256" key="3">
    <source>
        <dbReference type="ARBA" id="ARBA00022801"/>
    </source>
</evidence>
<keyword evidence="4 6" id="KW-0648">Protein biosynthesis</keyword>
<organism evidence="7 8">
    <name type="scientific">Thermosulfuriphilus ammonigenes</name>
    <dbReference type="NCBI Taxonomy" id="1936021"/>
    <lineage>
        <taxon>Bacteria</taxon>
        <taxon>Pseudomonadati</taxon>
        <taxon>Thermodesulfobacteriota</taxon>
        <taxon>Thermodesulfobacteria</taxon>
        <taxon>Thermodesulfobacteriales</taxon>
        <taxon>Thermodesulfobacteriaceae</taxon>
        <taxon>Thermosulfuriphilus</taxon>
    </lineage>
</organism>
<comment type="similarity">
    <text evidence="1 6">Belongs to the polypeptide deformylase family.</text>
</comment>
<name>A0A6G7PWA2_9BACT</name>
<dbReference type="RefSeq" id="WP_166031911.1">
    <property type="nucleotide sequence ID" value="NZ_CP048877.1"/>
</dbReference>
<reference evidence="7 8" key="1">
    <citation type="submission" date="2020-02" db="EMBL/GenBank/DDBJ databases">
        <title>Genome analysis of Thermosulfuriphilus ammonigenes ST65T, an anaerobic thermophilic chemolithoautotrophic bacterium isolated from a deep-sea hydrothermal vent.</title>
        <authorList>
            <person name="Slobodkina G."/>
            <person name="Allioux M."/>
            <person name="Merkel A."/>
            <person name="Alain K."/>
            <person name="Jebbar M."/>
            <person name="Slobodkin A."/>
        </authorList>
    </citation>
    <scope>NUCLEOTIDE SEQUENCE [LARGE SCALE GENOMIC DNA]</scope>
    <source>
        <strain evidence="7 8">ST65</strain>
    </source>
</reference>
<dbReference type="SUPFAM" id="SSF56420">
    <property type="entry name" value="Peptide deformylase"/>
    <property type="match status" value="1"/>
</dbReference>
<keyword evidence="2 6" id="KW-0479">Metal-binding</keyword>
<protein>
    <recommendedName>
        <fullName evidence="6">Peptide deformylase</fullName>
        <shortName evidence="6">PDF</shortName>
        <ecNumber evidence="6">3.5.1.88</ecNumber>
    </recommendedName>
    <alternativeName>
        <fullName evidence="6">Polypeptide deformylase</fullName>
    </alternativeName>
</protein>
<dbReference type="InterPro" id="IPR023635">
    <property type="entry name" value="Peptide_deformylase"/>
</dbReference>
<dbReference type="GO" id="GO:0046872">
    <property type="term" value="F:metal ion binding"/>
    <property type="evidence" value="ECO:0007669"/>
    <property type="project" value="UniProtKB-KW"/>
</dbReference>
<dbReference type="GO" id="GO:0042586">
    <property type="term" value="F:peptide deformylase activity"/>
    <property type="evidence" value="ECO:0007669"/>
    <property type="project" value="UniProtKB-UniRule"/>
</dbReference>
<dbReference type="Proteomes" id="UP000502179">
    <property type="component" value="Chromosome"/>
</dbReference>
<dbReference type="HAMAP" id="MF_00163">
    <property type="entry name" value="Pep_deformylase"/>
    <property type="match status" value="1"/>
</dbReference>
<feature type="binding site" evidence="6">
    <location>
        <position position="94"/>
    </location>
    <ligand>
        <name>Fe cation</name>
        <dbReference type="ChEBI" id="CHEBI:24875"/>
    </ligand>
</feature>
<keyword evidence="3 6" id="KW-0378">Hydrolase</keyword>
<feature type="binding site" evidence="6">
    <location>
        <position position="136"/>
    </location>
    <ligand>
        <name>Fe cation</name>
        <dbReference type="ChEBI" id="CHEBI:24875"/>
    </ligand>
</feature>
<gene>
    <name evidence="6 7" type="primary">def</name>
    <name evidence="7" type="ORF">G4V39_05140</name>
</gene>
<dbReference type="CDD" id="cd00487">
    <property type="entry name" value="Pep_deformylase"/>
    <property type="match status" value="1"/>
</dbReference>
<comment type="function">
    <text evidence="6">Removes the formyl group from the N-terminal Met of newly synthesized proteins. Requires at least a dipeptide for an efficient rate of reaction. N-terminal L-methionine is a prerequisite for activity but the enzyme has broad specificity at other positions.</text>
</comment>
<feature type="active site" evidence="6">
    <location>
        <position position="137"/>
    </location>
</feature>
<evidence type="ECO:0000256" key="4">
    <source>
        <dbReference type="ARBA" id="ARBA00022917"/>
    </source>
</evidence>
<proteinExistence type="inferred from homology"/>
<dbReference type="NCBIfam" id="NF001159">
    <property type="entry name" value="PRK00150.1-3"/>
    <property type="match status" value="1"/>
</dbReference>
<dbReference type="PANTHER" id="PTHR10458">
    <property type="entry name" value="PEPTIDE DEFORMYLASE"/>
    <property type="match status" value="1"/>
</dbReference>
<dbReference type="PRINTS" id="PR01576">
    <property type="entry name" value="PDEFORMYLASE"/>
</dbReference>
<dbReference type="Gene3D" id="3.90.45.10">
    <property type="entry name" value="Peptide deformylase"/>
    <property type="match status" value="1"/>
</dbReference>
<dbReference type="EC" id="3.5.1.88" evidence="6"/>
<evidence type="ECO:0000256" key="1">
    <source>
        <dbReference type="ARBA" id="ARBA00010759"/>
    </source>
</evidence>
<dbReference type="PANTHER" id="PTHR10458:SF22">
    <property type="entry name" value="PEPTIDE DEFORMYLASE"/>
    <property type="match status" value="1"/>
</dbReference>
<sequence length="170" mass="19213">MPKKKIVIYPDPPLRETASPVEEIDGQLQKLIDDMIETMYAAKGVGLAANQVGELKRLVVMDVSQKDGHPGEILVLINPEIIEAEGELYEEEGCLSLPGYAAKVKRHARVLARAYDRQGREFELEGEGLLARAIQHELDHLNGILFIDHLSPLKRALFRKKWKKIRPQND</sequence>
<evidence type="ECO:0000256" key="5">
    <source>
        <dbReference type="ARBA" id="ARBA00023004"/>
    </source>
</evidence>
<dbReference type="PIRSF" id="PIRSF004749">
    <property type="entry name" value="Pep_def"/>
    <property type="match status" value="1"/>
</dbReference>
<comment type="cofactor">
    <cofactor evidence="6">
        <name>Fe(2+)</name>
        <dbReference type="ChEBI" id="CHEBI:29033"/>
    </cofactor>
    <text evidence="6">Binds 1 Fe(2+) ion.</text>
</comment>
<keyword evidence="8" id="KW-1185">Reference proteome</keyword>
<evidence type="ECO:0000313" key="8">
    <source>
        <dbReference type="Proteomes" id="UP000502179"/>
    </source>
</evidence>
<evidence type="ECO:0000313" key="7">
    <source>
        <dbReference type="EMBL" id="QIJ71693.1"/>
    </source>
</evidence>
<dbReference type="KEGG" id="tav:G4V39_05140"/>
<dbReference type="GO" id="GO:0006412">
    <property type="term" value="P:translation"/>
    <property type="evidence" value="ECO:0007669"/>
    <property type="project" value="UniProtKB-UniRule"/>
</dbReference>
<evidence type="ECO:0000256" key="6">
    <source>
        <dbReference type="HAMAP-Rule" id="MF_00163"/>
    </source>
</evidence>
<comment type="catalytic activity">
    <reaction evidence="6">
        <text>N-terminal N-formyl-L-methionyl-[peptide] + H2O = N-terminal L-methionyl-[peptide] + formate</text>
        <dbReference type="Rhea" id="RHEA:24420"/>
        <dbReference type="Rhea" id="RHEA-COMP:10639"/>
        <dbReference type="Rhea" id="RHEA-COMP:10640"/>
        <dbReference type="ChEBI" id="CHEBI:15377"/>
        <dbReference type="ChEBI" id="CHEBI:15740"/>
        <dbReference type="ChEBI" id="CHEBI:49298"/>
        <dbReference type="ChEBI" id="CHEBI:64731"/>
        <dbReference type="EC" id="3.5.1.88"/>
    </reaction>
</comment>
<accession>A0A6G7PWA2</accession>
<dbReference type="NCBIfam" id="TIGR00079">
    <property type="entry name" value="pept_deformyl"/>
    <property type="match status" value="1"/>
</dbReference>
<evidence type="ECO:0000256" key="2">
    <source>
        <dbReference type="ARBA" id="ARBA00022723"/>
    </source>
</evidence>